<evidence type="ECO:0000313" key="2">
    <source>
        <dbReference type="EMBL" id="KAH0892267.1"/>
    </source>
</evidence>
<comment type="caution">
    <text evidence="2">The sequence shown here is derived from an EMBL/GenBank/DDBJ whole genome shotgun (WGS) entry which is preliminary data.</text>
</comment>
<keyword evidence="3" id="KW-1185">Reference proteome</keyword>
<proteinExistence type="predicted"/>
<feature type="non-terminal residue" evidence="2">
    <location>
        <position position="222"/>
    </location>
</feature>
<evidence type="ECO:0000313" key="3">
    <source>
        <dbReference type="Proteomes" id="UP000824890"/>
    </source>
</evidence>
<gene>
    <name evidence="2" type="ORF">HID58_054696</name>
</gene>
<dbReference type="EMBL" id="JAGKQM010000013">
    <property type="protein sequence ID" value="KAH0892267.1"/>
    <property type="molecule type" value="Genomic_DNA"/>
</dbReference>
<protein>
    <recommendedName>
        <fullName evidence="4">Glycine-rich protein</fullName>
    </recommendedName>
</protein>
<evidence type="ECO:0008006" key="4">
    <source>
        <dbReference type="Google" id="ProtNLM"/>
    </source>
</evidence>
<dbReference type="Proteomes" id="UP000824890">
    <property type="component" value="Unassembled WGS sequence"/>
</dbReference>
<feature type="compositionally biased region" description="Gly residues" evidence="1">
    <location>
        <begin position="160"/>
        <end position="171"/>
    </location>
</feature>
<feature type="compositionally biased region" description="Gly residues" evidence="1">
    <location>
        <begin position="97"/>
        <end position="126"/>
    </location>
</feature>
<accession>A0ABQ8AJ08</accession>
<sequence>MVEIAMEILVRMSSIVVCLSVSSAVLFLLSSSSVQGLRYGPPRRFFNGTDQSSDLGSGKAFKNGMVSAHIKERRVQESDGEGGGCESCRGKERDCGGCNGRDGSPGNGGRGGRGGKGGGRGGGKGNGKGERDGSGGNEECNDHKRKKRDNGNDDNVGVSIGIGIGVGGGPSNGPSVTAVLEMAQDVDGAVDMVGEAEEDEDGDGEGTQECGVPEIAVVVGFP</sequence>
<reference evidence="2 3" key="1">
    <citation type="submission" date="2021-05" db="EMBL/GenBank/DDBJ databases">
        <title>Genome Assembly of Synthetic Allotetraploid Brassica napus Reveals Homoeologous Exchanges between Subgenomes.</title>
        <authorList>
            <person name="Davis J.T."/>
        </authorList>
    </citation>
    <scope>NUCLEOTIDE SEQUENCE [LARGE SCALE GENOMIC DNA]</scope>
    <source>
        <strain evidence="3">cv. Da-Ae</strain>
        <tissue evidence="2">Seedling</tissue>
    </source>
</reference>
<evidence type="ECO:0000256" key="1">
    <source>
        <dbReference type="SAM" id="MobiDB-lite"/>
    </source>
</evidence>
<organism evidence="2 3">
    <name type="scientific">Brassica napus</name>
    <name type="common">Rape</name>
    <dbReference type="NCBI Taxonomy" id="3708"/>
    <lineage>
        <taxon>Eukaryota</taxon>
        <taxon>Viridiplantae</taxon>
        <taxon>Streptophyta</taxon>
        <taxon>Embryophyta</taxon>
        <taxon>Tracheophyta</taxon>
        <taxon>Spermatophyta</taxon>
        <taxon>Magnoliopsida</taxon>
        <taxon>eudicotyledons</taxon>
        <taxon>Gunneridae</taxon>
        <taxon>Pentapetalae</taxon>
        <taxon>rosids</taxon>
        <taxon>malvids</taxon>
        <taxon>Brassicales</taxon>
        <taxon>Brassicaceae</taxon>
        <taxon>Brassiceae</taxon>
        <taxon>Brassica</taxon>
    </lineage>
</organism>
<feature type="region of interest" description="Disordered" evidence="1">
    <location>
        <begin position="71"/>
        <end position="176"/>
    </location>
</feature>
<name>A0ABQ8AJ08_BRANA</name>